<protein>
    <submittedName>
        <fullName evidence="1">Uncharacterized protein</fullName>
    </submittedName>
</protein>
<gene>
    <name evidence="1" type="ORF">AA314_09853</name>
</gene>
<organism evidence="1 2">
    <name type="scientific">Archangium gephyra</name>
    <dbReference type="NCBI Taxonomy" id="48"/>
    <lineage>
        <taxon>Bacteria</taxon>
        <taxon>Pseudomonadati</taxon>
        <taxon>Myxococcota</taxon>
        <taxon>Myxococcia</taxon>
        <taxon>Myxococcales</taxon>
        <taxon>Cystobacterineae</taxon>
        <taxon>Archangiaceae</taxon>
        <taxon>Archangium</taxon>
    </lineage>
</organism>
<reference evidence="1 2" key="1">
    <citation type="submission" date="2015-05" db="EMBL/GenBank/DDBJ databases">
        <title>Genome assembly of Archangium gephyra DSM 2261.</title>
        <authorList>
            <person name="Sharma G."/>
            <person name="Subramanian S."/>
        </authorList>
    </citation>
    <scope>NUCLEOTIDE SEQUENCE [LARGE SCALE GENOMIC DNA]</scope>
    <source>
        <strain evidence="1 2">DSM 2261</strain>
    </source>
</reference>
<dbReference type="KEGG" id="age:AA314_09853"/>
<evidence type="ECO:0000313" key="1">
    <source>
        <dbReference type="EMBL" id="AKJ08227.1"/>
    </source>
</evidence>
<accession>A0AAC8QIB1</accession>
<dbReference type="Proteomes" id="UP000035579">
    <property type="component" value="Chromosome"/>
</dbReference>
<dbReference type="AlphaFoldDB" id="A0AAC8QIB1"/>
<name>A0AAC8QIB1_9BACT</name>
<sequence>MLRILDARGLHVTDEARQRILSCTDISTLDRWFNRALKASTLANVLGDLAQ</sequence>
<proteinExistence type="predicted"/>
<dbReference type="EMBL" id="CP011509">
    <property type="protein sequence ID" value="AKJ08227.1"/>
    <property type="molecule type" value="Genomic_DNA"/>
</dbReference>
<evidence type="ECO:0000313" key="2">
    <source>
        <dbReference type="Proteomes" id="UP000035579"/>
    </source>
</evidence>